<name>A0ABW3M651_9PSEU</name>
<evidence type="ECO:0000313" key="1">
    <source>
        <dbReference type="EMBL" id="MFD1046156.1"/>
    </source>
</evidence>
<evidence type="ECO:0000313" key="2">
    <source>
        <dbReference type="Proteomes" id="UP001597045"/>
    </source>
</evidence>
<dbReference type="SUPFAM" id="SSF51445">
    <property type="entry name" value="(Trans)glycosidases"/>
    <property type="match status" value="1"/>
</dbReference>
<comment type="caution">
    <text evidence="1">The sequence shown here is derived from an EMBL/GenBank/DDBJ whole genome shotgun (WGS) entry which is preliminary data.</text>
</comment>
<accession>A0ABW3M651</accession>
<dbReference type="Gene3D" id="3.20.20.80">
    <property type="entry name" value="Glycosidases"/>
    <property type="match status" value="1"/>
</dbReference>
<dbReference type="EMBL" id="JBHTIS010000540">
    <property type="protein sequence ID" value="MFD1046156.1"/>
    <property type="molecule type" value="Genomic_DNA"/>
</dbReference>
<protein>
    <submittedName>
        <fullName evidence="1">Uncharacterized protein</fullName>
    </submittedName>
</protein>
<sequence length="274" mass="30009">MLSFLGIYVLGRNAAVYSGSVETLVDMTRRASTLVRAADPQATVVCPGMGQLWTQDGVQGLKRFADLGGYDYCDVAGVKLFQQRASDPPETMLELTTTIDHVMHDAGVHPRLWNTGTTYSIPLQGSLDDTKATDYAVRFFLVGLYARNVNLERMYFYNWGGTKIPIVLQAVGGAPTRAALAVEQLQRWLAHAQSRSCGHGSALNLPDNVWECDFTITLAERTYDAAIRWTDTGIASTTAEPGVQAVHRLDGSTTPVQPGDTITVTEEPIFIEHR</sequence>
<gene>
    <name evidence="1" type="ORF">ACFQ1S_11560</name>
</gene>
<organism evidence="1 2">
    <name type="scientific">Kibdelosporangium lantanae</name>
    <dbReference type="NCBI Taxonomy" id="1497396"/>
    <lineage>
        <taxon>Bacteria</taxon>
        <taxon>Bacillati</taxon>
        <taxon>Actinomycetota</taxon>
        <taxon>Actinomycetes</taxon>
        <taxon>Pseudonocardiales</taxon>
        <taxon>Pseudonocardiaceae</taxon>
        <taxon>Kibdelosporangium</taxon>
    </lineage>
</organism>
<reference evidence="2" key="1">
    <citation type="journal article" date="2019" name="Int. J. Syst. Evol. Microbiol.">
        <title>The Global Catalogue of Microorganisms (GCM) 10K type strain sequencing project: providing services to taxonomists for standard genome sequencing and annotation.</title>
        <authorList>
            <consortium name="The Broad Institute Genomics Platform"/>
            <consortium name="The Broad Institute Genome Sequencing Center for Infectious Disease"/>
            <person name="Wu L."/>
            <person name="Ma J."/>
        </authorList>
    </citation>
    <scope>NUCLEOTIDE SEQUENCE [LARGE SCALE GENOMIC DNA]</scope>
    <source>
        <strain evidence="2">JCM 31486</strain>
    </source>
</reference>
<proteinExistence type="predicted"/>
<dbReference type="InterPro" id="IPR017853">
    <property type="entry name" value="GH"/>
</dbReference>
<dbReference type="Proteomes" id="UP001597045">
    <property type="component" value="Unassembled WGS sequence"/>
</dbReference>
<keyword evidence="2" id="KW-1185">Reference proteome</keyword>